<evidence type="ECO:0000256" key="8">
    <source>
        <dbReference type="SAM" id="Phobius"/>
    </source>
</evidence>
<dbReference type="PANTHER" id="PTHR35851:SF1">
    <property type="entry name" value="CELL DIVISION PROTEIN FTSQ"/>
    <property type="match status" value="1"/>
</dbReference>
<keyword evidence="5 8" id="KW-1133">Transmembrane helix</keyword>
<organism evidence="10 11">
    <name type="scientific">Desulfonema magnum</name>
    <dbReference type="NCBI Taxonomy" id="45655"/>
    <lineage>
        <taxon>Bacteria</taxon>
        <taxon>Pseudomonadati</taxon>
        <taxon>Thermodesulfobacteriota</taxon>
        <taxon>Desulfobacteria</taxon>
        <taxon>Desulfobacterales</taxon>
        <taxon>Desulfococcaceae</taxon>
        <taxon>Desulfonema</taxon>
    </lineage>
</organism>
<evidence type="ECO:0000256" key="7">
    <source>
        <dbReference type="ARBA" id="ARBA00023306"/>
    </source>
</evidence>
<evidence type="ECO:0000256" key="5">
    <source>
        <dbReference type="ARBA" id="ARBA00022989"/>
    </source>
</evidence>
<dbReference type="EMBL" id="CP061800">
    <property type="protein sequence ID" value="QTA84073.1"/>
    <property type="molecule type" value="Genomic_DNA"/>
</dbReference>
<dbReference type="PANTHER" id="PTHR35851">
    <property type="entry name" value="CELL DIVISION PROTEIN FTSQ"/>
    <property type="match status" value="1"/>
</dbReference>
<dbReference type="GO" id="GO:0090529">
    <property type="term" value="P:cell septum assembly"/>
    <property type="evidence" value="ECO:0007669"/>
    <property type="project" value="InterPro"/>
</dbReference>
<evidence type="ECO:0000313" key="11">
    <source>
        <dbReference type="Proteomes" id="UP000663722"/>
    </source>
</evidence>
<keyword evidence="11" id="KW-1185">Reference proteome</keyword>
<keyword evidence="2" id="KW-1003">Cell membrane</keyword>
<keyword evidence="4 8" id="KW-0812">Transmembrane</keyword>
<keyword evidence="6 8" id="KW-0472">Membrane</keyword>
<protein>
    <submittedName>
        <fullName evidence="10">Cell division protein FtsQ domain-containing protein</fullName>
    </submittedName>
</protein>
<evidence type="ECO:0000256" key="6">
    <source>
        <dbReference type="ARBA" id="ARBA00023136"/>
    </source>
</evidence>
<evidence type="ECO:0000313" key="10">
    <source>
        <dbReference type="EMBL" id="QTA84073.1"/>
    </source>
</evidence>
<dbReference type="PROSITE" id="PS51779">
    <property type="entry name" value="POTRA"/>
    <property type="match status" value="1"/>
</dbReference>
<sequence>MENKRIRKNYHRKKSPSKRRWREEVVVIHSGSVVRRGYTSHLPLVVQEPSQKNPHVTEWVTFCLKTIACITFAGVTGLFLIFLYDFLTQYDYFKADHIVIRGIHRLSEKQVMKQAQIETGINILSVNLSKARKCLLANTWIADTEVRRELPSEIHIKITEHEPLAILDLGRKFIINVYGEIFKEWAESDPGDFPIVEGLGFSDISSPGKPRVAAFGAVMDVLQLGQQPGSIIPNRAVERIKADREMGITLYVRPDDCNFGKIRTIKLGYNNYPGKYDRLEHLLFYLGKKQNFININSIDLNNLNRIVVSECEMRDEKYGIRASGL</sequence>
<keyword evidence="3 10" id="KW-0132">Cell division</keyword>
<evidence type="ECO:0000256" key="4">
    <source>
        <dbReference type="ARBA" id="ARBA00022692"/>
    </source>
</evidence>
<dbReference type="AlphaFoldDB" id="A0A975GKR9"/>
<evidence type="ECO:0000256" key="3">
    <source>
        <dbReference type="ARBA" id="ARBA00022618"/>
    </source>
</evidence>
<dbReference type="KEGG" id="dmm:dnm_000650"/>
<dbReference type="Gene3D" id="3.10.20.310">
    <property type="entry name" value="membrane protein fhac"/>
    <property type="match status" value="1"/>
</dbReference>
<dbReference type="Pfam" id="PF08478">
    <property type="entry name" value="POTRA_1"/>
    <property type="match status" value="1"/>
</dbReference>
<evidence type="ECO:0000259" key="9">
    <source>
        <dbReference type="PROSITE" id="PS51779"/>
    </source>
</evidence>
<evidence type="ECO:0000256" key="2">
    <source>
        <dbReference type="ARBA" id="ARBA00022475"/>
    </source>
</evidence>
<gene>
    <name evidence="10" type="ORF">dnm_000650</name>
</gene>
<dbReference type="InterPro" id="IPR026579">
    <property type="entry name" value="FtsQ"/>
</dbReference>
<dbReference type="Proteomes" id="UP000663722">
    <property type="component" value="Chromosome"/>
</dbReference>
<proteinExistence type="predicted"/>
<dbReference type="InterPro" id="IPR013685">
    <property type="entry name" value="POTRA_FtsQ_type"/>
</dbReference>
<dbReference type="RefSeq" id="WP_207680710.1">
    <property type="nucleotide sequence ID" value="NZ_CP061800.1"/>
</dbReference>
<dbReference type="GO" id="GO:0016020">
    <property type="term" value="C:membrane"/>
    <property type="evidence" value="ECO:0007669"/>
    <property type="project" value="UniProtKB-SubCell"/>
</dbReference>
<keyword evidence="7" id="KW-0131">Cell cycle</keyword>
<comment type="subcellular location">
    <subcellularLocation>
        <location evidence="1">Membrane</location>
    </subcellularLocation>
</comment>
<feature type="transmembrane region" description="Helical" evidence="8">
    <location>
        <begin position="59"/>
        <end position="84"/>
    </location>
</feature>
<dbReference type="InterPro" id="IPR034746">
    <property type="entry name" value="POTRA"/>
</dbReference>
<accession>A0A975GKR9</accession>
<evidence type="ECO:0000256" key="1">
    <source>
        <dbReference type="ARBA" id="ARBA00004370"/>
    </source>
</evidence>
<name>A0A975GKR9_9BACT</name>
<reference evidence="10" key="1">
    <citation type="journal article" date="2021" name="Microb. Physiol.">
        <title>Proteogenomic Insights into the Physiology of Marine, Sulfate-Reducing, Filamentous Desulfonema limicola and Desulfonema magnum.</title>
        <authorList>
            <person name="Schnaars V."/>
            <person name="Wohlbrand L."/>
            <person name="Scheve S."/>
            <person name="Hinrichs C."/>
            <person name="Reinhardt R."/>
            <person name="Rabus R."/>
        </authorList>
    </citation>
    <scope>NUCLEOTIDE SEQUENCE</scope>
    <source>
        <strain evidence="10">4be13</strain>
    </source>
</reference>
<feature type="domain" description="POTRA" evidence="9">
    <location>
        <begin position="93"/>
        <end position="161"/>
    </location>
</feature>